<dbReference type="Proteomes" id="UP000007807">
    <property type="component" value="Chromosome"/>
</dbReference>
<dbReference type="SUPFAM" id="SSF53335">
    <property type="entry name" value="S-adenosyl-L-methionine-dependent methyltransferases"/>
    <property type="match status" value="1"/>
</dbReference>
<dbReference type="HOGENOM" id="CLU_1292036_0_0_2"/>
<keyword evidence="1 3" id="KW-0808">Transferase</keyword>
<dbReference type="PANTHER" id="PTHR43861">
    <property type="entry name" value="TRANS-ACONITATE 2-METHYLTRANSFERASE-RELATED"/>
    <property type="match status" value="1"/>
</dbReference>
<keyword evidence="3" id="KW-0489">Methyltransferase</keyword>
<dbReference type="InterPro" id="IPR029063">
    <property type="entry name" value="SAM-dependent_MTases_sf"/>
</dbReference>
<evidence type="ECO:0000313" key="3">
    <source>
        <dbReference type="EMBL" id="AEB68418.1"/>
    </source>
</evidence>
<dbReference type="KEGG" id="mcj:MCON_1820"/>
<dbReference type="OrthoDB" id="57427at2157"/>
<evidence type="ECO:0000256" key="1">
    <source>
        <dbReference type="ARBA" id="ARBA00022679"/>
    </source>
</evidence>
<keyword evidence="4" id="KW-1185">Reference proteome</keyword>
<dbReference type="Gene3D" id="3.40.50.150">
    <property type="entry name" value="Vaccinia Virus protein VP39"/>
    <property type="match status" value="1"/>
</dbReference>
<evidence type="ECO:0000313" key="4">
    <source>
        <dbReference type="Proteomes" id="UP000007807"/>
    </source>
</evidence>
<dbReference type="RefSeq" id="WP_013719462.1">
    <property type="nucleotide sequence ID" value="NC_015416.1"/>
</dbReference>
<dbReference type="InParanoid" id="F4BVI4"/>
<dbReference type="GeneID" id="10461354"/>
<dbReference type="AlphaFoldDB" id="F4BVI4"/>
<protein>
    <submittedName>
        <fullName evidence="3">Methyltransferase, putative</fullName>
    </submittedName>
</protein>
<dbReference type="GO" id="GO:0008168">
    <property type="term" value="F:methyltransferase activity"/>
    <property type="evidence" value="ECO:0007669"/>
    <property type="project" value="UniProtKB-KW"/>
</dbReference>
<feature type="domain" description="Methyltransferase" evidence="2">
    <location>
        <begin position="45"/>
        <end position="127"/>
    </location>
</feature>
<accession>F4BVI4</accession>
<dbReference type="GO" id="GO:0032259">
    <property type="term" value="P:methylation"/>
    <property type="evidence" value="ECO:0007669"/>
    <property type="project" value="UniProtKB-KW"/>
</dbReference>
<name>F4BVI4_METSG</name>
<evidence type="ECO:0000259" key="2">
    <source>
        <dbReference type="Pfam" id="PF13649"/>
    </source>
</evidence>
<dbReference type="STRING" id="990316.MCON_1820"/>
<dbReference type="CDD" id="cd02440">
    <property type="entry name" value="AdoMet_MTases"/>
    <property type="match status" value="1"/>
</dbReference>
<reference evidence="3 4" key="1">
    <citation type="journal article" date="2011" name="J. Bacteriol.">
        <title>Complete genome sequence of Methanosaeta concilii, a specialist in aceticlastic methanogenesis.</title>
        <authorList>
            <person name="Barber R.D."/>
            <person name="Zhang L."/>
            <person name="Harnack M."/>
            <person name="Olson M.V."/>
            <person name="Kaul R."/>
            <person name="Ingram-Smith C."/>
            <person name="Smith K.S."/>
        </authorList>
    </citation>
    <scope>NUCLEOTIDE SEQUENCE [LARGE SCALE GENOMIC DNA]</scope>
    <source>
        <strain evidence="4">ATCC 5969 / DSM 3671 / JCM 10134 / NBRC 103675 / OCM 69 / GP-6</strain>
    </source>
</reference>
<gene>
    <name evidence="3" type="ordered locus">MCON_1820</name>
</gene>
<dbReference type="Pfam" id="PF13649">
    <property type="entry name" value="Methyltransf_25"/>
    <property type="match status" value="1"/>
</dbReference>
<dbReference type="InterPro" id="IPR041698">
    <property type="entry name" value="Methyltransf_25"/>
</dbReference>
<organism evidence="3 4">
    <name type="scientific">Methanothrix soehngenii (strain ATCC 5969 / DSM 3671 / JCM 10134 / NBRC 103675 / OCM 69 / GP-6)</name>
    <name type="common">Methanosaeta concilii</name>
    <dbReference type="NCBI Taxonomy" id="990316"/>
    <lineage>
        <taxon>Archaea</taxon>
        <taxon>Methanobacteriati</taxon>
        <taxon>Methanobacteriota</taxon>
        <taxon>Stenosarchaea group</taxon>
        <taxon>Methanomicrobia</taxon>
        <taxon>Methanotrichales</taxon>
        <taxon>Methanotrichaceae</taxon>
        <taxon>Methanothrix</taxon>
    </lineage>
</organism>
<proteinExistence type="predicted"/>
<sequence>MSDYFVPQKSIREYLAENSLLGVHHLIRYKWAVAVLKDMQPKTLIDIACGAGYGSKMIAQALPDSQIIGADYDLNAINYARSAYQAPNLRFILGDLMKWDLGDYDCIISFDTLEHIPHREITLENIVNHCGFMLFSTPCGAPKINFSPDWSAHKIEYNADSLYRFLSRYFKRVIHPELDSFPHKSIFEGIPYLLKMNPLLCLDPSCSCGYSPS</sequence>
<dbReference type="EMBL" id="CP002565">
    <property type="protein sequence ID" value="AEB68418.1"/>
    <property type="molecule type" value="Genomic_DNA"/>
</dbReference>